<keyword evidence="3" id="KW-1185">Reference proteome</keyword>
<evidence type="ECO:0000259" key="1">
    <source>
        <dbReference type="Pfam" id="PF13672"/>
    </source>
</evidence>
<evidence type="ECO:0000313" key="2">
    <source>
        <dbReference type="EMBL" id="NYH92507.1"/>
    </source>
</evidence>
<sequence length="251" mass="26638">MDWLEVGEPNGGIAVRAVSARGHMHRYLGEIRQDSFAIGVTPEAVVVAVADGVGSSSGSHLGSALAARGIANDWELIEEIIGGVKTGETSFGKIAVRLTHEAKNSSFTPRDVSTTLIVAIVRRAPEGDGTREVVLAQIGDSDAWRKTDNGWTSLGHGDDPNSGSAVLSTVVDPLPEHPTARVWRESFAPGETLALVSDGIGNILRLQPSYAHDLAELWRRGAPSPASLLKVVDATVKAFDDDRTFVGVRFP</sequence>
<gene>
    <name evidence="2" type="ORF">F4554_005145</name>
</gene>
<accession>A0A852ZHE9</accession>
<dbReference type="SUPFAM" id="SSF81606">
    <property type="entry name" value="PP2C-like"/>
    <property type="match status" value="1"/>
</dbReference>
<proteinExistence type="predicted"/>
<organism evidence="2 3">
    <name type="scientific">Actinopolymorpha rutila</name>
    <dbReference type="NCBI Taxonomy" id="446787"/>
    <lineage>
        <taxon>Bacteria</taxon>
        <taxon>Bacillati</taxon>
        <taxon>Actinomycetota</taxon>
        <taxon>Actinomycetes</taxon>
        <taxon>Propionibacteriales</taxon>
        <taxon>Actinopolymorphaceae</taxon>
        <taxon>Actinopolymorpha</taxon>
    </lineage>
</organism>
<dbReference type="InterPro" id="IPR001932">
    <property type="entry name" value="PPM-type_phosphatase-like_dom"/>
</dbReference>
<dbReference type="Gene3D" id="3.60.40.10">
    <property type="entry name" value="PPM-type phosphatase domain"/>
    <property type="match status" value="1"/>
</dbReference>
<reference evidence="2 3" key="1">
    <citation type="submission" date="2020-07" db="EMBL/GenBank/DDBJ databases">
        <title>Sequencing the genomes of 1000 actinobacteria strains.</title>
        <authorList>
            <person name="Klenk H.-P."/>
        </authorList>
    </citation>
    <scope>NUCLEOTIDE SEQUENCE [LARGE SCALE GENOMIC DNA]</scope>
    <source>
        <strain evidence="2 3">DSM 18448</strain>
    </source>
</reference>
<dbReference type="InterPro" id="IPR036457">
    <property type="entry name" value="PPM-type-like_dom_sf"/>
</dbReference>
<dbReference type="EMBL" id="JACBZH010000001">
    <property type="protein sequence ID" value="NYH92507.1"/>
    <property type="molecule type" value="Genomic_DNA"/>
</dbReference>
<protein>
    <submittedName>
        <fullName evidence="2">Serine/threonine protein phosphatase PrpC</fullName>
    </submittedName>
</protein>
<evidence type="ECO:0000313" key="3">
    <source>
        <dbReference type="Proteomes" id="UP000579605"/>
    </source>
</evidence>
<dbReference type="Proteomes" id="UP000579605">
    <property type="component" value="Unassembled WGS sequence"/>
</dbReference>
<feature type="domain" description="PPM-type phosphatase" evidence="1">
    <location>
        <begin position="21"/>
        <end position="224"/>
    </location>
</feature>
<comment type="caution">
    <text evidence="2">The sequence shown here is derived from an EMBL/GenBank/DDBJ whole genome shotgun (WGS) entry which is preliminary data.</text>
</comment>
<dbReference type="AlphaFoldDB" id="A0A852ZHE9"/>
<name>A0A852ZHE9_9ACTN</name>
<dbReference type="Pfam" id="PF13672">
    <property type="entry name" value="PP2C_2"/>
    <property type="match status" value="1"/>
</dbReference>